<dbReference type="GeneID" id="1494798"/>
<sequence length="68" mass="8608">MFFELTHAYHIILIHFLIYYIYLIYFHHILLYYIQYYSFLKMIYNLSYIVYNCLNYKWGNISPLGNYK</sequence>
<keyword evidence="3" id="KW-1185">Reference proteome</keyword>
<reference evidence="2 3" key="1">
    <citation type="journal article" date="2000" name="Virology">
        <title>Complete genomic sequence of the Amsacta moorei entomopoxvirus: analysis and comparison with other poxviruses.</title>
        <authorList>
            <person name="Bawden A.L."/>
            <person name="Glassberg K.J."/>
            <person name="Diggans J."/>
            <person name="Shaw R."/>
            <person name="Farmerie W."/>
            <person name="Moyer R.W."/>
        </authorList>
    </citation>
    <scope>NUCLEOTIDE SEQUENCE [LARGE SCALE GENOMIC DNA]</scope>
</reference>
<proteinExistence type="predicted"/>
<evidence type="ECO:0000313" key="2">
    <source>
        <dbReference type="EMBL" id="AAG02914.1"/>
    </source>
</evidence>
<feature type="transmembrane region" description="Helical" evidence="1">
    <location>
        <begin position="12"/>
        <end position="34"/>
    </location>
</feature>
<keyword evidence="1" id="KW-1133">Transmembrane helix</keyword>
<dbReference type="EMBL" id="AF250284">
    <property type="protein sequence ID" value="AAG02914.1"/>
    <property type="molecule type" value="Genomic_DNA"/>
</dbReference>
<dbReference type="RefSeq" id="NP_064990.1">
    <property type="nucleotide sequence ID" value="NC_002520.1"/>
</dbReference>
<accession>Q9EMJ8</accession>
<keyword evidence="1" id="KW-0812">Transmembrane</keyword>
<gene>
    <name evidence="2" type="primary">AMV208</name>
</gene>
<dbReference type="KEGG" id="vg:1494798"/>
<name>Q9EMJ8_AMEPV</name>
<keyword evidence="1" id="KW-0472">Membrane</keyword>
<evidence type="ECO:0000313" key="3">
    <source>
        <dbReference type="Proteomes" id="UP000000872"/>
    </source>
</evidence>
<organismHost>
    <name type="scientific">Amsacta</name>
    <dbReference type="NCBI Taxonomy" id="340055"/>
</organismHost>
<evidence type="ECO:0000256" key="1">
    <source>
        <dbReference type="SAM" id="Phobius"/>
    </source>
</evidence>
<protein>
    <submittedName>
        <fullName evidence="2">AMV208</fullName>
    </submittedName>
</protein>
<organism evidence="2 3">
    <name type="scientific">Amsacta moorei entomopoxvirus</name>
    <name type="common">AmEPV</name>
    <dbReference type="NCBI Taxonomy" id="28321"/>
    <lineage>
        <taxon>Viruses</taxon>
        <taxon>Varidnaviria</taxon>
        <taxon>Bamfordvirae</taxon>
        <taxon>Nucleocytoviricota</taxon>
        <taxon>Pokkesviricetes</taxon>
        <taxon>Chitovirales</taxon>
        <taxon>Poxviridae</taxon>
        <taxon>Entomopoxvirinae</taxon>
        <taxon>Betaentomopoxvirus</taxon>
    </lineage>
</organism>
<dbReference type="Proteomes" id="UP000000872">
    <property type="component" value="Segment"/>
</dbReference>